<evidence type="ECO:0000256" key="1">
    <source>
        <dbReference type="ARBA" id="ARBA00022676"/>
    </source>
</evidence>
<proteinExistence type="predicted"/>
<sequence length="288" mass="33916">MIVIAKKYGRLGNRLILFAHFIAFGIEHNVKIANPSFGDYAEHFQNISDDLFCRYPSERSLNGNRLMQKLLYLCIWLLTIIRLPFIKYVTLKENQSYNTNNEQFIRIAQNNKFLFVDGWDFRDSIDLHKHASIIRTYFAPNKKIQNNIKDLLGGVKQNYDFLIGIHIRHGDYKNWNNGKYFYELTQYIQIMENIEKIFSTKKIMFVVCSDVKQNVKELSKFQFIFCNNHFVQDMYSLAECDYIVGPPSTYSLWSSFYGNVPLYHITDPDAIFDINDFTTYGSLKNADE</sequence>
<dbReference type="Pfam" id="PF01531">
    <property type="entry name" value="Glyco_transf_11"/>
    <property type="match status" value="1"/>
</dbReference>
<organism evidence="3 4">
    <name type="scientific">Methanolobus vulcani</name>
    <dbReference type="NCBI Taxonomy" id="38026"/>
    <lineage>
        <taxon>Archaea</taxon>
        <taxon>Methanobacteriati</taxon>
        <taxon>Methanobacteriota</taxon>
        <taxon>Stenosarchaea group</taxon>
        <taxon>Methanomicrobia</taxon>
        <taxon>Methanosarcinales</taxon>
        <taxon>Methanosarcinaceae</taxon>
        <taxon>Methanolobus</taxon>
    </lineage>
</organism>
<dbReference type="GO" id="GO:0005975">
    <property type="term" value="P:carbohydrate metabolic process"/>
    <property type="evidence" value="ECO:0007669"/>
    <property type="project" value="InterPro"/>
</dbReference>
<comment type="caution">
    <text evidence="3">The sequence shown here is derived from an EMBL/GenBank/DDBJ whole genome shotgun (WGS) entry which is preliminary data.</text>
</comment>
<evidence type="ECO:0000313" key="4">
    <source>
        <dbReference type="Proteomes" id="UP000319335"/>
    </source>
</evidence>
<dbReference type="Gene3D" id="3.40.50.11350">
    <property type="match status" value="1"/>
</dbReference>
<dbReference type="InterPro" id="IPR002516">
    <property type="entry name" value="Glyco_trans_11"/>
</dbReference>
<accession>A0A7Z8KMF8</accession>
<protein>
    <recommendedName>
        <fullName evidence="5">Glycosyl transferase family 11</fullName>
    </recommendedName>
</protein>
<dbReference type="AlphaFoldDB" id="A0A7Z8KMF8"/>
<gene>
    <name evidence="3" type="ORF">FKV42_11560</name>
</gene>
<dbReference type="PANTHER" id="PTHR11927">
    <property type="entry name" value="GALACTOSIDE 2-L-FUCOSYLTRANSFERASE"/>
    <property type="match status" value="1"/>
</dbReference>
<dbReference type="GO" id="GO:0016020">
    <property type="term" value="C:membrane"/>
    <property type="evidence" value="ECO:0007669"/>
    <property type="project" value="InterPro"/>
</dbReference>
<keyword evidence="2" id="KW-0808">Transferase</keyword>
<evidence type="ECO:0000256" key="2">
    <source>
        <dbReference type="ARBA" id="ARBA00022679"/>
    </source>
</evidence>
<dbReference type="PANTHER" id="PTHR11927:SF9">
    <property type="entry name" value="L-FUCOSYLTRANSFERASE"/>
    <property type="match status" value="1"/>
</dbReference>
<dbReference type="OrthoDB" id="383516at2157"/>
<reference evidence="3 4" key="1">
    <citation type="submission" date="2019-06" db="EMBL/GenBank/DDBJ databases">
        <title>Draft genome sequence of Methanolobus vulcani B1d.</title>
        <authorList>
            <person name="Creighbaum A.J."/>
            <person name="Ticak T."/>
            <person name="Hariraju D."/>
            <person name="Arivett B.A."/>
            <person name="Ferguson D.J.Jr."/>
        </authorList>
    </citation>
    <scope>NUCLEOTIDE SEQUENCE [LARGE SCALE GENOMIC DNA]</scope>
    <source>
        <strain evidence="3 4">B1d</strain>
    </source>
</reference>
<dbReference type="RefSeq" id="WP_154810469.1">
    <property type="nucleotide sequence ID" value="NZ_VIAQ01000019.1"/>
</dbReference>
<evidence type="ECO:0008006" key="5">
    <source>
        <dbReference type="Google" id="ProtNLM"/>
    </source>
</evidence>
<evidence type="ECO:0000313" key="3">
    <source>
        <dbReference type="EMBL" id="TQD23846.1"/>
    </source>
</evidence>
<dbReference type="EMBL" id="VIAQ01000019">
    <property type="protein sequence ID" value="TQD23846.1"/>
    <property type="molecule type" value="Genomic_DNA"/>
</dbReference>
<keyword evidence="1" id="KW-0328">Glycosyltransferase</keyword>
<keyword evidence="4" id="KW-1185">Reference proteome</keyword>
<dbReference type="Proteomes" id="UP000319335">
    <property type="component" value="Unassembled WGS sequence"/>
</dbReference>
<name>A0A7Z8KMF8_9EURY</name>
<dbReference type="GO" id="GO:0008107">
    <property type="term" value="F:galactoside 2-alpha-L-fucosyltransferase activity"/>
    <property type="evidence" value="ECO:0007669"/>
    <property type="project" value="InterPro"/>
</dbReference>